<dbReference type="Gene3D" id="2.20.70.10">
    <property type="match status" value="1"/>
</dbReference>
<dbReference type="Proteomes" id="UP000796880">
    <property type="component" value="Unassembled WGS sequence"/>
</dbReference>
<dbReference type="InterPro" id="IPR057553">
    <property type="entry name" value="SAC9_GBDL_2nd"/>
</dbReference>
<dbReference type="OrthoDB" id="405996at2759"/>
<dbReference type="InterPro" id="IPR001202">
    <property type="entry name" value="WW_dom"/>
</dbReference>
<evidence type="ECO:0008006" key="5">
    <source>
        <dbReference type="Google" id="ProtNLM"/>
    </source>
</evidence>
<dbReference type="SUPFAM" id="SSF51045">
    <property type="entry name" value="WW domain"/>
    <property type="match status" value="1"/>
</dbReference>
<organism evidence="3 4">
    <name type="scientific">Rhamnella rubrinervis</name>
    <dbReference type="NCBI Taxonomy" id="2594499"/>
    <lineage>
        <taxon>Eukaryota</taxon>
        <taxon>Viridiplantae</taxon>
        <taxon>Streptophyta</taxon>
        <taxon>Embryophyta</taxon>
        <taxon>Tracheophyta</taxon>
        <taxon>Spermatophyta</taxon>
        <taxon>Magnoliopsida</taxon>
        <taxon>eudicotyledons</taxon>
        <taxon>Gunneridae</taxon>
        <taxon>Pentapetalae</taxon>
        <taxon>rosids</taxon>
        <taxon>fabids</taxon>
        <taxon>Rosales</taxon>
        <taxon>Rhamnaceae</taxon>
        <taxon>rhamnoid group</taxon>
        <taxon>Rhamneae</taxon>
        <taxon>Rhamnella</taxon>
    </lineage>
</organism>
<dbReference type="Pfam" id="PF24765">
    <property type="entry name" value="SAC9_C"/>
    <property type="match status" value="1"/>
</dbReference>
<evidence type="ECO:0000259" key="1">
    <source>
        <dbReference type="PROSITE" id="PS50020"/>
    </source>
</evidence>
<proteinExistence type="predicted"/>
<keyword evidence="4" id="KW-1185">Reference proteome</keyword>
<dbReference type="EMBL" id="VOIH02000003">
    <property type="protein sequence ID" value="KAF3451066.1"/>
    <property type="molecule type" value="Genomic_DNA"/>
</dbReference>
<dbReference type="SMART" id="SM00456">
    <property type="entry name" value="WW"/>
    <property type="match status" value="1"/>
</dbReference>
<feature type="domain" description="SAC" evidence="2">
    <location>
        <begin position="159"/>
        <end position="534"/>
    </location>
</feature>
<dbReference type="InterPro" id="IPR057554">
    <property type="entry name" value="SAC9_C"/>
</dbReference>
<dbReference type="PANTHER" id="PTHR46817:SF1">
    <property type="entry name" value="SAC DOMAIN-CONTAINING PROTEIN"/>
    <property type="match status" value="1"/>
</dbReference>
<name>A0A8K0HEA4_9ROSA</name>
<dbReference type="InterPro" id="IPR057555">
    <property type="entry name" value="SAC9_GBDL_1st"/>
</dbReference>
<dbReference type="GO" id="GO:0016791">
    <property type="term" value="F:phosphatase activity"/>
    <property type="evidence" value="ECO:0007669"/>
    <property type="project" value="InterPro"/>
</dbReference>
<comment type="caution">
    <text evidence="3">The sequence shown here is derived from an EMBL/GenBank/DDBJ whole genome shotgun (WGS) entry which is preliminary data.</text>
</comment>
<feature type="domain" description="WW" evidence="1">
    <location>
        <begin position="520"/>
        <end position="554"/>
    </location>
</feature>
<sequence length="1647" mass="183012">MLLSLLIVNFEELRLLAGIEAGGLRDTSVVIVTLDTGEVYVIVSLSSRIDTQVLYVDPTTGALRYNAKVGFDVFRSENEALDNITNGLRYRKTYARAILGYAALGSFGFLLVATKLTANIPNLPGGGCIYTVAESQWIKISLQNPQNQGKGEVKNVQELTDLDIDGKHYFCETRDITRPFPSHMSFHEPDDEFVWNGWFSMPFKNIGLPQHCVILLQGFAESRSFGSSGQLEGVVALIARRSRLHPGTRYLARGLNSCFSTGNEVECEQLVWVPKRTGQSVPFNTYVWRRGTIPIWWGAELKITAAEAEIYVSDRDPYKGSTEYYQRLSKRYDTRNFDVGVGTNQNKKAFVPIICVNLLRSGEGKSESILVQHFEESLNYIRSTGKLPYTRIHLINYDWHANIKLKGEQKTIEGLWKFLKQPTVTIGISEGDYLPSRQRIKDCRGEIICNDDFEGAFCLRAHQNGVIRFNCADSLDRTNAASYFGSLQVFVEQCRRLGISLDSDLTYGYQSVNDYGGYTAPLPPGWEKRSDAVTGKSYYIDHNTRTTTWMHPCPDKPWKRFDMTFDEFRWSTILSPVSQLADLFLLAGDIHATLYTGSKAMHSQILSIFNEDAGKFKQFSAAQNMKITLQRRYKNAVVDSSRQKQLEMFLGMRLFKHLPSISIYPLNVVSRPSGFFLKPVANMFPGSNEGASLLSFKRKDLIWVCPQAADVVELFIYLGEPCHVCQLLLTISHGADDSTYPSTIDVRTGRCLDGLKLVVEGASIPQCVNGTNLLIPLPGPINAEDMAVTGAGTRLHDQDTSILPFLYDFEELEGELDFLTRVVALTFYPADSARSPMTLGEIEVLGVSLPWRGMLTNEGPGARIIEIAKTFQEESNPFLSSSEINPVFGASSSENVSPSVQPSACGNDWVDLLTGEVSFSDHIAQPVTGHDVDKGGDLLDFLDQAVVEDNGAEVGCKFSSTHDGRTLESNSQKYINCLKSLAGTQMGRKLDFITAMKLEIERLRLNLSAAERDRALLSIGTDPASINPNVILDEHYMGSLCRIANSLALLGQASLEDKITASIGLETADNDVIDFWNISRIGESCSSGICEVRAETDASIRASSMVSSSGVSQSVLFCSQCERKACKVCCAGRGALLLSSHNSREALNYSGSSQGCQVDVSTNRTVMLDSVICKRCCHDIVLDALILDYVRVLISLRRSTRADNAAYEAFHRVIGSSLKDYHSERNHFSDSHHTVKVLQRLLNGEESLAEFPFASFLHSVETAVDSAPFLSLLAPINSGSQHSFWKAPSSTTSVEFIVVLGTLSDVSGVILLVSPCGYSDIDAPTVQIWASNKIHKEERSCMGKWDVQSLIMSSSEYYGQDKVGAENKVPRHVKFLFKNPVRCRIIWITLRLQRPGSSSFNYENLNLLSLDENPFAQPNRRASFGGSVEHDPCLHAKRILVVGSPVRREMEPASSQGTDQMNMQKWLERAPQLNRFKVPIESERLMDNDLVLEQYLSPGSPLLAGFRLDVFSAIKPRVTHSPFSHTHVQDTSITLLEDRHISPAVLYIQVSAFQEPHSMVTIAEHRLPEARAGTAMYFDFPRQLQTRRVTFKLLGDVTAFVDDPTEQDDYGSGAPTLAAGLSLSNRIKLYYYADPYELGKWASLSAV</sequence>
<dbReference type="Pfam" id="PF24790">
    <property type="entry name" value="SAC9_GBDL_1st"/>
    <property type="match status" value="1"/>
</dbReference>
<dbReference type="PROSITE" id="PS01159">
    <property type="entry name" value="WW_DOMAIN_1"/>
    <property type="match status" value="1"/>
</dbReference>
<dbReference type="Pfam" id="PF00397">
    <property type="entry name" value="WW"/>
    <property type="match status" value="1"/>
</dbReference>
<dbReference type="InterPro" id="IPR002013">
    <property type="entry name" value="SAC_dom"/>
</dbReference>
<dbReference type="Pfam" id="PF24789">
    <property type="entry name" value="SAC9_GBDL_2nd"/>
    <property type="match status" value="1"/>
</dbReference>
<evidence type="ECO:0000313" key="3">
    <source>
        <dbReference type="EMBL" id="KAF3451066.1"/>
    </source>
</evidence>
<dbReference type="Pfam" id="PF02383">
    <property type="entry name" value="Syja_N"/>
    <property type="match status" value="1"/>
</dbReference>
<dbReference type="PROSITE" id="PS50020">
    <property type="entry name" value="WW_DOMAIN_2"/>
    <property type="match status" value="1"/>
</dbReference>
<protein>
    <recommendedName>
        <fullName evidence="5">Phosphoinositide phosphatase SAC9</fullName>
    </recommendedName>
</protein>
<dbReference type="PROSITE" id="PS50275">
    <property type="entry name" value="SAC"/>
    <property type="match status" value="1"/>
</dbReference>
<dbReference type="PANTHER" id="PTHR46817">
    <property type="entry name" value="PHOSPHOINOSITIDE PHOSPHATASE SAC9-RELATED"/>
    <property type="match status" value="1"/>
</dbReference>
<dbReference type="InterPro" id="IPR057557">
    <property type="entry name" value="SAC9_C8D"/>
</dbReference>
<dbReference type="InterPro" id="IPR036020">
    <property type="entry name" value="WW_dom_sf"/>
</dbReference>
<accession>A0A8K0HEA4</accession>
<gene>
    <name evidence="3" type="ORF">FNV43_RR07155</name>
</gene>
<evidence type="ECO:0000313" key="4">
    <source>
        <dbReference type="Proteomes" id="UP000796880"/>
    </source>
</evidence>
<reference evidence="3" key="1">
    <citation type="submission" date="2020-03" db="EMBL/GenBank/DDBJ databases">
        <title>A high-quality chromosome-level genome assembly of a woody plant with both climbing and erect habits, Rhamnella rubrinervis.</title>
        <authorList>
            <person name="Lu Z."/>
            <person name="Yang Y."/>
            <person name="Zhu X."/>
            <person name="Sun Y."/>
        </authorList>
    </citation>
    <scope>NUCLEOTIDE SEQUENCE</scope>
    <source>
        <strain evidence="3">BYM</strain>
        <tissue evidence="3">Leaf</tissue>
    </source>
</reference>
<dbReference type="Pfam" id="PF24791">
    <property type="entry name" value="SAC9_C8D"/>
    <property type="match status" value="1"/>
</dbReference>
<evidence type="ECO:0000259" key="2">
    <source>
        <dbReference type="PROSITE" id="PS50275"/>
    </source>
</evidence>
<dbReference type="CDD" id="cd00201">
    <property type="entry name" value="WW"/>
    <property type="match status" value="1"/>
</dbReference>